<dbReference type="GO" id="GO:0005730">
    <property type="term" value="C:nucleolus"/>
    <property type="evidence" value="ECO:0007669"/>
    <property type="project" value="TreeGrafter"/>
</dbReference>
<evidence type="ECO:0000256" key="5">
    <source>
        <dbReference type="ARBA" id="ARBA00023242"/>
    </source>
</evidence>
<accession>A0AAV6V1P1</accession>
<dbReference type="CDD" id="cd12564">
    <property type="entry name" value="RRM1_RBM19"/>
    <property type="match status" value="1"/>
</dbReference>
<feature type="compositionally biased region" description="Basic and acidic residues" evidence="7">
    <location>
        <begin position="640"/>
        <end position="651"/>
    </location>
</feature>
<protein>
    <recommendedName>
        <fullName evidence="8">RRM domain-containing protein</fullName>
    </recommendedName>
</protein>
<evidence type="ECO:0000256" key="4">
    <source>
        <dbReference type="ARBA" id="ARBA00022884"/>
    </source>
</evidence>
<dbReference type="Proteomes" id="UP000827092">
    <property type="component" value="Unassembled WGS sequence"/>
</dbReference>
<feature type="domain" description="RRM" evidence="8">
    <location>
        <begin position="261"/>
        <end position="332"/>
    </location>
</feature>
<organism evidence="9 10">
    <name type="scientific">Oedothorax gibbosus</name>
    <dbReference type="NCBI Taxonomy" id="931172"/>
    <lineage>
        <taxon>Eukaryota</taxon>
        <taxon>Metazoa</taxon>
        <taxon>Ecdysozoa</taxon>
        <taxon>Arthropoda</taxon>
        <taxon>Chelicerata</taxon>
        <taxon>Arachnida</taxon>
        <taxon>Araneae</taxon>
        <taxon>Araneomorphae</taxon>
        <taxon>Entelegynae</taxon>
        <taxon>Araneoidea</taxon>
        <taxon>Linyphiidae</taxon>
        <taxon>Erigoninae</taxon>
        <taxon>Oedothorax</taxon>
    </lineage>
</organism>
<evidence type="ECO:0000313" key="10">
    <source>
        <dbReference type="Proteomes" id="UP000827092"/>
    </source>
</evidence>
<evidence type="ECO:0000256" key="7">
    <source>
        <dbReference type="SAM" id="MobiDB-lite"/>
    </source>
</evidence>
<dbReference type="Pfam" id="PF00076">
    <property type="entry name" value="RRM_1"/>
    <property type="match status" value="6"/>
</dbReference>
<feature type="domain" description="RRM" evidence="8">
    <location>
        <begin position="773"/>
        <end position="853"/>
    </location>
</feature>
<keyword evidence="10" id="KW-1185">Reference proteome</keyword>
<comment type="caution">
    <text evidence="9">The sequence shown here is derived from an EMBL/GenBank/DDBJ whole genome shotgun (WGS) entry which is preliminary data.</text>
</comment>
<keyword evidence="3" id="KW-0677">Repeat</keyword>
<comment type="similarity">
    <text evidence="2">Belongs to the RRM MRD1 family.</text>
</comment>
<evidence type="ECO:0000256" key="6">
    <source>
        <dbReference type="PROSITE-ProRule" id="PRU00176"/>
    </source>
</evidence>
<gene>
    <name evidence="9" type="ORF">JTE90_001269</name>
</gene>
<dbReference type="InterPro" id="IPR034418">
    <property type="entry name" value="RMB19_RRM1"/>
</dbReference>
<keyword evidence="5" id="KW-0539">Nucleus</keyword>
<dbReference type="FunFam" id="3.30.70.330:FF:000738">
    <property type="entry name" value="RNA-binding motif protein 19"/>
    <property type="match status" value="1"/>
</dbReference>
<dbReference type="SMART" id="SM00360">
    <property type="entry name" value="RRM"/>
    <property type="match status" value="6"/>
</dbReference>
<comment type="subcellular location">
    <subcellularLocation>
        <location evidence="1">Nucleus</location>
    </subcellularLocation>
</comment>
<feature type="region of interest" description="Disordered" evidence="7">
    <location>
        <begin position="134"/>
        <end position="154"/>
    </location>
</feature>
<keyword evidence="4 6" id="KW-0694">RNA-binding</keyword>
<feature type="compositionally biased region" description="Basic and acidic residues" evidence="7">
    <location>
        <begin position="236"/>
        <end position="256"/>
    </location>
</feature>
<dbReference type="InterPro" id="IPR000504">
    <property type="entry name" value="RRM_dom"/>
</dbReference>
<feature type="domain" description="RRM" evidence="8">
    <location>
        <begin position="32"/>
        <end position="109"/>
    </location>
</feature>
<dbReference type="PROSITE" id="PS50102">
    <property type="entry name" value="RRM"/>
    <property type="match status" value="6"/>
</dbReference>
<evidence type="ECO:0000256" key="1">
    <source>
        <dbReference type="ARBA" id="ARBA00004123"/>
    </source>
</evidence>
<evidence type="ECO:0000256" key="2">
    <source>
        <dbReference type="ARBA" id="ARBA00008033"/>
    </source>
</evidence>
<dbReference type="Gene3D" id="3.30.70.330">
    <property type="match status" value="6"/>
</dbReference>
<dbReference type="SUPFAM" id="SSF54928">
    <property type="entry name" value="RNA-binding domain, RBD"/>
    <property type="match status" value="5"/>
</dbReference>
<evidence type="ECO:0000256" key="3">
    <source>
        <dbReference type="ARBA" id="ARBA00022737"/>
    </source>
</evidence>
<dbReference type="InterPro" id="IPR034423">
    <property type="entry name" value="RBM19_RRM5"/>
</dbReference>
<feature type="region of interest" description="Disordered" evidence="7">
    <location>
        <begin position="640"/>
        <end position="670"/>
    </location>
</feature>
<dbReference type="CDD" id="cd12318">
    <property type="entry name" value="RRM5_RBM19_like"/>
    <property type="match status" value="1"/>
</dbReference>
<dbReference type="PANTHER" id="PTHR48039:SF5">
    <property type="entry name" value="RNA-BINDING PROTEIN 28"/>
    <property type="match status" value="1"/>
</dbReference>
<feature type="domain" description="RRM" evidence="8">
    <location>
        <begin position="361"/>
        <end position="439"/>
    </location>
</feature>
<feature type="domain" description="RRM" evidence="8">
    <location>
        <begin position="543"/>
        <end position="615"/>
    </location>
</feature>
<evidence type="ECO:0000313" key="9">
    <source>
        <dbReference type="EMBL" id="KAG8190660.1"/>
    </source>
</evidence>
<reference evidence="9 10" key="1">
    <citation type="journal article" date="2022" name="Nat. Ecol. Evol.">
        <title>A masculinizing supergene underlies an exaggerated male reproductive morph in a spider.</title>
        <authorList>
            <person name="Hendrickx F."/>
            <person name="De Corte Z."/>
            <person name="Sonet G."/>
            <person name="Van Belleghem S.M."/>
            <person name="Kostlbacher S."/>
            <person name="Vangestel C."/>
        </authorList>
    </citation>
    <scope>NUCLEOTIDE SEQUENCE [LARGE SCALE GENOMIC DNA]</scope>
    <source>
        <strain evidence="9">W744_W776</strain>
    </source>
</reference>
<dbReference type="PANTHER" id="PTHR48039">
    <property type="entry name" value="RNA-BINDING MOTIF PROTEIN 14B"/>
    <property type="match status" value="1"/>
</dbReference>
<dbReference type="FunFam" id="3.30.70.330:FF:000277">
    <property type="entry name" value="RNA binding motif protein 19"/>
    <property type="match status" value="1"/>
</dbReference>
<dbReference type="InterPro" id="IPR035979">
    <property type="entry name" value="RBD_domain_sf"/>
</dbReference>
<dbReference type="CDD" id="cd12317">
    <property type="entry name" value="RRM4_RBM19_RRM3_MRD1"/>
    <property type="match status" value="1"/>
</dbReference>
<sequence length="899" mass="102911">MIRQKRILKHDSFFFDSTTFISNLIYENIRMSRIIVKNLPKNIKKNKLENLFSSKGTITDLQLKYTKDGAFRQFAFVGYKTEEEAQAAKEYFDGTFVNTSRIQVEICTDLTDPNKPQSWKQKISDAKAAKQEVLEKQKQKENATKKLKKKPEDIPDELLNDSQFKEFLEIKKDRKTKPVWAEDLVDLPEAGLGKESVDDSGLSSDSDYESNFEKVEKLEGTDALSTASIKKSLPSKKKENDKEDSSSDKSPKKEKTFDDSFTVKVRNLPFMCKKKQIKQFFHPLKIASLRLPPKSKGFAYVKFKTERDMKKGLIKHKSFLESRQVDVIKYSKKNVDQPKYKDGNQRGDNKEKNEELLAETGRIYVRNLCYSVTEKEIEELFKKFGPLAEVHLPIDFLTKKAQGFAFVTFVFAEHAVKAFTELDGKSFQGRVLHLIPANAKKEYQINENETDFKKKKEAKLKQMSGSSHNWNILFLGMNAVADVISEKYNVEKSKLLSSDSKESVAVRMALAETEMVMDNRKFLINNGVKLDAFSQAAAERSQTVIVVKNLPAKTTVEELQELFSKFGTVSRYILPPSGLIALIEFENPTEAKNAFKKLAYSRFHSRPLYLEWAPIDGIGPPIIDENTDNVEKSLEKVSIEDDEAKKKENNKTTDSNEIPLEDTNEPPPGTTVFVRNLNFATKKEDYTKHFAQCGPIHYANISMKKDVKTGKQLSMGFGFVQFKNKESAVNAIQNFQQSELDGHALELKFANRDVKPVSMKKRKKYEVQKQMSSKILVRNIAFQASEKEIKELFKQFGMLKSTRLPKKQDGSGEHRGFGFVEYYTKDNAERAFNALCHSTHFFGLRLVLEWANPESENVDELRKKTAKNYVDTEPKQKTKKRKLADDVALAADRYGPEED</sequence>
<feature type="compositionally biased region" description="Basic and acidic residues" evidence="7">
    <location>
        <begin position="134"/>
        <end position="144"/>
    </location>
</feature>
<proteinExistence type="inferred from homology"/>
<dbReference type="InterPro" id="IPR051945">
    <property type="entry name" value="RRM_MRD1_RNA_proc_ribogen"/>
</dbReference>
<feature type="region of interest" description="Disordered" evidence="7">
    <location>
        <begin position="226"/>
        <end position="256"/>
    </location>
</feature>
<evidence type="ECO:0000259" key="8">
    <source>
        <dbReference type="PROSITE" id="PS50102"/>
    </source>
</evidence>
<dbReference type="InterPro" id="IPR012677">
    <property type="entry name" value="Nucleotide-bd_a/b_plait_sf"/>
</dbReference>
<name>A0AAV6V1P1_9ARAC</name>
<feature type="domain" description="RRM" evidence="8">
    <location>
        <begin position="670"/>
        <end position="752"/>
    </location>
</feature>
<dbReference type="AlphaFoldDB" id="A0AAV6V1P1"/>
<dbReference type="GO" id="GO:0003729">
    <property type="term" value="F:mRNA binding"/>
    <property type="evidence" value="ECO:0007669"/>
    <property type="project" value="TreeGrafter"/>
</dbReference>
<dbReference type="EMBL" id="JAFNEN010000177">
    <property type="protein sequence ID" value="KAG8190660.1"/>
    <property type="molecule type" value="Genomic_DNA"/>
</dbReference>
<feature type="region of interest" description="Disordered" evidence="7">
    <location>
        <begin position="860"/>
        <end position="885"/>
    </location>
</feature>